<evidence type="ECO:0000313" key="4">
    <source>
        <dbReference type="Proteomes" id="UP000283634"/>
    </source>
</evidence>
<evidence type="ECO:0000256" key="1">
    <source>
        <dbReference type="SAM" id="Coils"/>
    </source>
</evidence>
<keyword evidence="1" id="KW-0175">Coiled coil</keyword>
<proteinExistence type="predicted"/>
<protein>
    <submittedName>
        <fullName evidence="3">Uncharacterized protein</fullName>
    </submittedName>
</protein>
<name>A0A3R7MH01_TRYRA</name>
<dbReference type="OMA" id="CATINSR"/>
<keyword evidence="4" id="KW-1185">Reference proteome</keyword>
<feature type="compositionally biased region" description="Polar residues" evidence="2">
    <location>
        <begin position="33"/>
        <end position="55"/>
    </location>
</feature>
<feature type="region of interest" description="Disordered" evidence="2">
    <location>
        <begin position="74"/>
        <end position="113"/>
    </location>
</feature>
<reference evidence="3 4" key="1">
    <citation type="journal article" date="2018" name="BMC Genomics">
        <title>Genomic comparison of Trypanosoma conorhini and Trypanosoma rangeli to Trypanosoma cruzi strains of high and low virulence.</title>
        <authorList>
            <person name="Bradwell K.R."/>
            <person name="Koparde V.N."/>
            <person name="Matveyev A.V."/>
            <person name="Serrano M.G."/>
            <person name="Alves J.M."/>
            <person name="Parikh H."/>
            <person name="Huang B."/>
            <person name="Lee V."/>
            <person name="Espinosa-Alvarez O."/>
            <person name="Ortiz P.A."/>
            <person name="Costa-Martins A.G."/>
            <person name="Teixeira M.M."/>
            <person name="Buck G.A."/>
        </authorList>
    </citation>
    <scope>NUCLEOTIDE SEQUENCE [LARGE SCALE GENOMIC DNA]</scope>
    <source>
        <strain evidence="3 4">AM80</strain>
    </source>
</reference>
<dbReference type="OrthoDB" id="243411at2759"/>
<dbReference type="GeneID" id="40330402"/>
<evidence type="ECO:0000313" key="3">
    <source>
        <dbReference type="EMBL" id="RNF02341.1"/>
    </source>
</evidence>
<feature type="region of interest" description="Disordered" evidence="2">
    <location>
        <begin position="30"/>
        <end position="58"/>
    </location>
</feature>
<feature type="coiled-coil region" evidence="1">
    <location>
        <begin position="281"/>
        <end position="308"/>
    </location>
</feature>
<gene>
    <name evidence="3" type="ORF">TraAM80_06469</name>
</gene>
<feature type="coiled-coil region" evidence="1">
    <location>
        <begin position="336"/>
        <end position="394"/>
    </location>
</feature>
<organism evidence="3 4">
    <name type="scientific">Trypanosoma rangeli</name>
    <dbReference type="NCBI Taxonomy" id="5698"/>
    <lineage>
        <taxon>Eukaryota</taxon>
        <taxon>Discoba</taxon>
        <taxon>Euglenozoa</taxon>
        <taxon>Kinetoplastea</taxon>
        <taxon>Metakinetoplastina</taxon>
        <taxon>Trypanosomatida</taxon>
        <taxon>Trypanosomatidae</taxon>
        <taxon>Trypanosoma</taxon>
        <taxon>Herpetosoma</taxon>
    </lineage>
</organism>
<feature type="region of interest" description="Disordered" evidence="2">
    <location>
        <begin position="398"/>
        <end position="470"/>
    </location>
</feature>
<dbReference type="Proteomes" id="UP000283634">
    <property type="component" value="Unassembled WGS sequence"/>
</dbReference>
<dbReference type="RefSeq" id="XP_029236859.1">
    <property type="nucleotide sequence ID" value="XM_029383312.1"/>
</dbReference>
<sequence>MGMKPFMVLGGFSVFDVFFLQAKKALRRRSMRKNSVGNKTSGDVVNGEEPNSTAPYHSPFGGYNYYPTTLFKRDALPAPPHTEEASLKNASPPGHGGDSGRGDGRTSSWGTPHIKLHRINTLMITPLMDRYKRRDSVHAKQSRGEGVNQDVYEGRNASAIGALSSSNSLKGSLRVDTVPGAGTVGKKGKRNISSSEVSTKPIEIRRDRTQLRSQRMTASCPPALYPDSSAPNDQKAIHIENNDKEASTPLQCCDVHCIHGRQAILDYIDLQRDLRACYATLRDQDTELNELRSQLSLLRTERVEMESRFQIQLHGMENRYAEDLAKEREEQMEWQQRVLSEQLATYERDREELEKLRTELTQERLNHDHTRGKLGAAQDMCLALKQQLEKLQDAAAASASPLRGKDLSSGKARGHGVLDAQSPTSTLMTPTPRRQPPPTPEAKEDTDGVSGAEASTFPLLRGQSPPSHSCREEWLTDRGLVGNVASNSTINVSDPSVAFSAVPDLDPEEAHSFLLRSMDHHGSAKRAVVGSNEECDGGMQRETEYMELDGRLSSCKTRNTTLSTVGVQRVDVLANDAASCGPSSSRAFSEAALMLHPPSPDMFEQLAGRESELCKELLRIILDKEKQLAELVSARLLLGEGTKLTFLPE</sequence>
<accession>A0A3R7MH01</accession>
<evidence type="ECO:0000256" key="2">
    <source>
        <dbReference type="SAM" id="MobiDB-lite"/>
    </source>
</evidence>
<comment type="caution">
    <text evidence="3">The sequence shown here is derived from an EMBL/GenBank/DDBJ whole genome shotgun (WGS) entry which is preliminary data.</text>
</comment>
<dbReference type="EMBL" id="MKGL01000235">
    <property type="protein sequence ID" value="RNF02341.1"/>
    <property type="molecule type" value="Genomic_DNA"/>
</dbReference>
<feature type="compositionally biased region" description="Basic and acidic residues" evidence="2">
    <location>
        <begin position="74"/>
        <end position="86"/>
    </location>
</feature>
<feature type="region of interest" description="Disordered" evidence="2">
    <location>
        <begin position="209"/>
        <end position="228"/>
    </location>
</feature>
<dbReference type="AlphaFoldDB" id="A0A3R7MH01"/>